<dbReference type="Gene3D" id="1.20.900.10">
    <property type="entry name" value="Dbl homology (DH) domain"/>
    <property type="match status" value="1"/>
</dbReference>
<dbReference type="PANTHER" id="PTHR46572:SF1">
    <property type="entry name" value="RHO1 GUANINE NUCLEOTIDE EXCHANGE FACTOR TUS1"/>
    <property type="match status" value="1"/>
</dbReference>
<keyword evidence="4" id="KW-1185">Reference proteome</keyword>
<evidence type="ECO:0000256" key="1">
    <source>
        <dbReference type="SAM" id="MobiDB-lite"/>
    </source>
</evidence>
<dbReference type="OrthoDB" id="5365701at2759"/>
<organism evidence="3 4">
    <name type="scientific">Lepidopterella palustris CBS 459.81</name>
    <dbReference type="NCBI Taxonomy" id="1314670"/>
    <lineage>
        <taxon>Eukaryota</taxon>
        <taxon>Fungi</taxon>
        <taxon>Dikarya</taxon>
        <taxon>Ascomycota</taxon>
        <taxon>Pezizomycotina</taxon>
        <taxon>Dothideomycetes</taxon>
        <taxon>Pleosporomycetidae</taxon>
        <taxon>Mytilinidiales</taxon>
        <taxon>Argynnaceae</taxon>
        <taxon>Lepidopterella</taxon>
    </lineage>
</organism>
<reference evidence="3 4" key="1">
    <citation type="journal article" date="2016" name="Nat. Commun.">
        <title>Ectomycorrhizal ecology is imprinted in the genome of the dominant symbiotic fungus Cenococcum geophilum.</title>
        <authorList>
            <consortium name="DOE Joint Genome Institute"/>
            <person name="Peter M."/>
            <person name="Kohler A."/>
            <person name="Ohm R.A."/>
            <person name="Kuo A."/>
            <person name="Krutzmann J."/>
            <person name="Morin E."/>
            <person name="Arend M."/>
            <person name="Barry K.W."/>
            <person name="Binder M."/>
            <person name="Choi C."/>
            <person name="Clum A."/>
            <person name="Copeland A."/>
            <person name="Grisel N."/>
            <person name="Haridas S."/>
            <person name="Kipfer T."/>
            <person name="LaButti K."/>
            <person name="Lindquist E."/>
            <person name="Lipzen A."/>
            <person name="Maire R."/>
            <person name="Meier B."/>
            <person name="Mihaltcheva S."/>
            <person name="Molinier V."/>
            <person name="Murat C."/>
            <person name="Poggeler S."/>
            <person name="Quandt C.A."/>
            <person name="Sperisen C."/>
            <person name="Tritt A."/>
            <person name="Tisserant E."/>
            <person name="Crous P.W."/>
            <person name="Henrissat B."/>
            <person name="Nehls U."/>
            <person name="Egli S."/>
            <person name="Spatafora J.W."/>
            <person name="Grigoriev I.V."/>
            <person name="Martin F.M."/>
        </authorList>
    </citation>
    <scope>NUCLEOTIDE SEQUENCE [LARGE SCALE GENOMIC DNA]</scope>
    <source>
        <strain evidence="3 4">CBS 459.81</strain>
    </source>
</reference>
<dbReference type="InterPro" id="IPR052233">
    <property type="entry name" value="Rho-type_GEFs"/>
</dbReference>
<feature type="region of interest" description="Disordered" evidence="1">
    <location>
        <begin position="338"/>
        <end position="373"/>
    </location>
</feature>
<dbReference type="SMART" id="SM00325">
    <property type="entry name" value="RhoGEF"/>
    <property type="match status" value="1"/>
</dbReference>
<dbReference type="InterPro" id="IPR000219">
    <property type="entry name" value="DH_dom"/>
</dbReference>
<dbReference type="GO" id="GO:0005085">
    <property type="term" value="F:guanyl-nucleotide exchange factor activity"/>
    <property type="evidence" value="ECO:0007669"/>
    <property type="project" value="InterPro"/>
</dbReference>
<dbReference type="SUPFAM" id="SSF48065">
    <property type="entry name" value="DBL homology domain (DH-domain)"/>
    <property type="match status" value="1"/>
</dbReference>
<dbReference type="SUPFAM" id="SSF50729">
    <property type="entry name" value="PH domain-like"/>
    <property type="match status" value="1"/>
</dbReference>
<dbReference type="PROSITE" id="PS50010">
    <property type="entry name" value="DH_2"/>
    <property type="match status" value="1"/>
</dbReference>
<feature type="compositionally biased region" description="Low complexity" evidence="1">
    <location>
        <begin position="344"/>
        <end position="355"/>
    </location>
</feature>
<proteinExistence type="predicted"/>
<name>A0A8E2E732_9PEZI</name>
<dbReference type="AlphaFoldDB" id="A0A8E2E732"/>
<dbReference type="PANTHER" id="PTHR46572">
    <property type="entry name" value="RHO1 GDP-GTP EXCHANGE PROTEIN 1-RELATED"/>
    <property type="match status" value="1"/>
</dbReference>
<dbReference type="SMART" id="SM00233">
    <property type="entry name" value="PH"/>
    <property type="match status" value="1"/>
</dbReference>
<dbReference type="InterPro" id="IPR001849">
    <property type="entry name" value="PH_domain"/>
</dbReference>
<protein>
    <recommendedName>
        <fullName evidence="2">DH domain-containing protein</fullName>
    </recommendedName>
</protein>
<gene>
    <name evidence="3" type="ORF">K432DRAFT_406322</name>
</gene>
<accession>A0A8E2E732</accession>
<dbReference type="Gene3D" id="2.30.29.30">
    <property type="entry name" value="Pleckstrin-homology domain (PH domain)/Phosphotyrosine-binding domain (PTB)"/>
    <property type="match status" value="1"/>
</dbReference>
<dbReference type="EMBL" id="KV745050">
    <property type="protein sequence ID" value="OCK78595.1"/>
    <property type="molecule type" value="Genomic_DNA"/>
</dbReference>
<dbReference type="Proteomes" id="UP000250266">
    <property type="component" value="Unassembled WGS sequence"/>
</dbReference>
<evidence type="ECO:0000313" key="3">
    <source>
        <dbReference type="EMBL" id="OCK78595.1"/>
    </source>
</evidence>
<dbReference type="InterPro" id="IPR011993">
    <property type="entry name" value="PH-like_dom_sf"/>
</dbReference>
<dbReference type="Pfam" id="PF00621">
    <property type="entry name" value="RhoGEF"/>
    <property type="match status" value="1"/>
</dbReference>
<dbReference type="InterPro" id="IPR035899">
    <property type="entry name" value="DBL_dom_sf"/>
</dbReference>
<sequence>MDPLSVTAGVMSVIGDCLRTAKDLYDLRSRYSNASITITAIYSESMVISASLSQVQSLLLRDALQNKPELHAAFDTALTGCMVVFSCLDEEVRDLATKVEDRNDLNWKDKAKLLWKEDAMRELLVQLRGQQTALTLLIQGLQMESLSDIKRLLQENSGTLEQVATRSRSLRATHPKVTVPDSMFYTDNSTGSVSNAYSIIGQAEFEFDDVVVNSKAYRRAMAIAQARVADEIKTPEVFEGDLIDFNDPEDVVPKHALSETLEELQTLDLEATLKAPEDNLNDPDEEYHSALLNDLERDLLPFMPPIPSASTRNHQIPETVPQNVNSDKPFDSLLDTSRTVSEQPLSVPLPAALPAEKPPLPPRRSAPETFKPDARQPVFISTQDNTHLSSAIDDSSSVASSTALCPFSPRTVAESLTTINSVSEVVKRSSNPLDSVYRQNELRKRLSSNSRSSLDIFNSLATNPEDFSVISAEELTRDDLWREIIQSENDLIKRLSSFQEIFRDPVVTKWPILSKHIEALQTLEEIVEIHREHLLRPLESQLSQHPFAICNPEVLQAWAIKAQTTYRTYHQRLPHAQSAIRLTLSVDAKFRSFVATLGLSGVWYGKSWEDFLQIPTLQLDFYINKLESLATVVGTATNPSMQLREELLKNTLIILQRLRSSCTTLLEKSAAREEIQTLYRRIQTLNSSHLDQLNLSDENRKIIHQGRLAVRVKGKGPWLPVHGVLLDNHLFWGKIKAPKSIGRTRLGAGKFWVLEAPLPTRELLVSLPDKDHQFVKPTIIDEVPRKSVIYQFFVKTKSYSHTLGVYTLDERHVWINGLNGAIDAVTLKDSD</sequence>
<feature type="domain" description="DH" evidence="2">
    <location>
        <begin position="476"/>
        <end position="688"/>
    </location>
</feature>
<evidence type="ECO:0000313" key="4">
    <source>
        <dbReference type="Proteomes" id="UP000250266"/>
    </source>
</evidence>
<evidence type="ECO:0000259" key="2">
    <source>
        <dbReference type="PROSITE" id="PS50010"/>
    </source>
</evidence>